<dbReference type="InterPro" id="IPR001611">
    <property type="entry name" value="Leu-rich_rpt"/>
</dbReference>
<reference evidence="2 3" key="1">
    <citation type="submission" date="2022-05" db="EMBL/GenBank/DDBJ databases">
        <authorList>
            <consortium name="Genoscope - CEA"/>
            <person name="William W."/>
        </authorList>
    </citation>
    <scope>NUCLEOTIDE SEQUENCE [LARGE SCALE GENOMIC DNA]</scope>
</reference>
<dbReference type="PANTHER" id="PTHR13318">
    <property type="entry name" value="PARTNER OF PAIRED, ISOFORM B-RELATED"/>
    <property type="match status" value="1"/>
</dbReference>
<dbReference type="Proteomes" id="UP001159427">
    <property type="component" value="Unassembled WGS sequence"/>
</dbReference>
<accession>A0ABN8LL58</accession>
<evidence type="ECO:0000259" key="1">
    <source>
        <dbReference type="Pfam" id="PF25372"/>
    </source>
</evidence>
<evidence type="ECO:0000313" key="3">
    <source>
        <dbReference type="Proteomes" id="UP001159427"/>
    </source>
</evidence>
<dbReference type="EMBL" id="CALNXI010000071">
    <property type="protein sequence ID" value="CAH3017784.1"/>
    <property type="molecule type" value="Genomic_DNA"/>
</dbReference>
<dbReference type="PANTHER" id="PTHR13318:SF190">
    <property type="entry name" value="PARTNER OF PAIRED, ISOFORM B"/>
    <property type="match status" value="1"/>
</dbReference>
<dbReference type="Pfam" id="PF25372">
    <property type="entry name" value="DUF7885"/>
    <property type="match status" value="1"/>
</dbReference>
<dbReference type="SMART" id="SM00367">
    <property type="entry name" value="LRR_CC"/>
    <property type="match status" value="6"/>
</dbReference>
<name>A0ABN8LL58_9CNID</name>
<comment type="caution">
    <text evidence="2">The sequence shown here is derived from an EMBL/GenBank/DDBJ whole genome shotgun (WGS) entry which is preliminary data.</text>
</comment>
<dbReference type="Pfam" id="PF13516">
    <property type="entry name" value="LRR_6"/>
    <property type="match status" value="1"/>
</dbReference>
<gene>
    <name evidence="2" type="ORF">PEVE_00039828</name>
</gene>
<feature type="domain" description="F-box/LRR-repeat protein 15-like leucin rich repeat" evidence="1">
    <location>
        <begin position="122"/>
        <end position="218"/>
    </location>
</feature>
<organism evidence="2 3">
    <name type="scientific">Porites evermanni</name>
    <dbReference type="NCBI Taxonomy" id="104178"/>
    <lineage>
        <taxon>Eukaryota</taxon>
        <taxon>Metazoa</taxon>
        <taxon>Cnidaria</taxon>
        <taxon>Anthozoa</taxon>
        <taxon>Hexacorallia</taxon>
        <taxon>Scleractinia</taxon>
        <taxon>Fungiina</taxon>
        <taxon>Poritidae</taxon>
        <taxon>Porites</taxon>
    </lineage>
</organism>
<dbReference type="InterPro" id="IPR057207">
    <property type="entry name" value="FBXL15_LRR"/>
</dbReference>
<dbReference type="SUPFAM" id="SSF52047">
    <property type="entry name" value="RNI-like"/>
    <property type="match status" value="1"/>
</dbReference>
<dbReference type="InterPro" id="IPR032675">
    <property type="entry name" value="LRR_dom_sf"/>
</dbReference>
<evidence type="ECO:0000313" key="2">
    <source>
        <dbReference type="EMBL" id="CAH3017784.1"/>
    </source>
</evidence>
<sequence length="255" mass="28054">MAVFAVVSSLQNHCLRAVACQLPDHETSLDMLPIEIKTKLVNLLSKRGLLTDSNITKVLHSSLRELELSECSVSDSGLSSLCICKNLRKLDLNATKNSRENITSEGIIKVFSSCHNLQTVYLRRCVNVTDDAVAALTQHCSHLEHLNLCGCINITDASLQLIALNCGFLQSLNISKTKVSDDGIMSLATGKCHCSIKEVQVSHCVHITDVSIESLLARCPRIRILIFDGCPLVTDRSRQAIEEAGHLKQLSWTVY</sequence>
<dbReference type="Gene3D" id="3.80.10.10">
    <property type="entry name" value="Ribonuclease Inhibitor"/>
    <property type="match status" value="2"/>
</dbReference>
<proteinExistence type="predicted"/>
<dbReference type="InterPro" id="IPR006553">
    <property type="entry name" value="Leu-rich_rpt_Cys-con_subtyp"/>
</dbReference>
<keyword evidence="3" id="KW-1185">Reference proteome</keyword>
<protein>
    <recommendedName>
        <fullName evidence="1">F-box/LRR-repeat protein 15-like leucin rich repeat domain-containing protein</fullName>
    </recommendedName>
</protein>